<evidence type="ECO:0000256" key="1">
    <source>
        <dbReference type="PROSITE-ProRule" id="PRU00221"/>
    </source>
</evidence>
<dbReference type="Gene3D" id="2.130.10.10">
    <property type="entry name" value="YVTN repeat-like/Quinoprotein amine dehydrogenase"/>
    <property type="match status" value="2"/>
</dbReference>
<feature type="domain" description="WDR36/Utp21 C-terminal" evidence="3">
    <location>
        <begin position="796"/>
        <end position="1072"/>
    </location>
</feature>
<feature type="compositionally biased region" description="Acidic residues" evidence="2">
    <location>
        <begin position="758"/>
        <end position="771"/>
    </location>
</feature>
<dbReference type="InterPro" id="IPR036322">
    <property type="entry name" value="WD40_repeat_dom_sf"/>
</dbReference>
<feature type="compositionally biased region" description="Low complexity" evidence="2">
    <location>
        <begin position="878"/>
        <end position="892"/>
    </location>
</feature>
<dbReference type="AlphaFoldDB" id="A0A0G4FX48"/>
<dbReference type="GO" id="GO:0032040">
    <property type="term" value="C:small-subunit processome"/>
    <property type="evidence" value="ECO:0007669"/>
    <property type="project" value="InterPro"/>
</dbReference>
<proteinExistence type="predicted"/>
<organism evidence="5">
    <name type="scientific">Chromera velia CCMP2878</name>
    <dbReference type="NCBI Taxonomy" id="1169474"/>
    <lineage>
        <taxon>Eukaryota</taxon>
        <taxon>Sar</taxon>
        <taxon>Alveolata</taxon>
        <taxon>Colpodellida</taxon>
        <taxon>Chromeraceae</taxon>
        <taxon>Chromera</taxon>
    </lineage>
</organism>
<dbReference type="InterPro" id="IPR007319">
    <property type="entry name" value="WDR36/Utp21_C"/>
</dbReference>
<feature type="repeat" description="WD" evidence="1">
    <location>
        <begin position="293"/>
        <end position="324"/>
    </location>
</feature>
<accession>A0A0G4FX48</accession>
<dbReference type="PROSITE" id="PS50082">
    <property type="entry name" value="WD_REPEATS_2"/>
    <property type="match status" value="1"/>
</dbReference>
<dbReference type="Pfam" id="PF04192">
    <property type="entry name" value="Utp21"/>
    <property type="match status" value="1"/>
</dbReference>
<dbReference type="InterPro" id="IPR015943">
    <property type="entry name" value="WD40/YVTN_repeat-like_dom_sf"/>
</dbReference>
<sequence length="1077" mass="114467">MPQSLRARGSLLFKGVRTVGVVTDGLPFSLVKLGTVWFIVVSVGRAYQVYDAMSLRITAVSPQMPVRIGCLANNAGTNYVGLDSTIGSYAGLKQLRVFEGHRKAPSFLFVFGHLLISFNDEEMVLWNTEKGELEGRLPLDSGFSPSAITHPPTYLNKVVIGSRDGRLELWNVRTQKKVFAFRGHLLPPGASSETLPAVGEGVTSLEAAPNALDVTAVGFSSGRVTLLDTRTDTALAEFRQGTHQGGVVSLTFRSDGGGASGSGDSGAYLVTGTSSGDICVWDLAKKQLHSVVESAHVGAVSRVAFLPGQPLLISSGRDNALVMWIFDLPDGGCRELKSRRGHAGAISRIRFYDEEGTTLLSTSRAVTSLSGGSANSLQGVRRRPGLLGKTSMILAHQSSLFSQKVLRKKKEEWSYAFKLLPPFTDLSFCASRHFDWPAIVSTHEGHHHAFVWSGHSGALVMSALRRTRPAATVGRGPLRKEDERVVASSVAVSLCGNFVAVGYEDGEIHRFNLQSSLHRGAFTGHARGRGEAKGTAERKCHLSRVSCLVPVRSSPPSLMSACPHPLDCGLSLFDWRSQKLKGRVSLREAGAQGRRPKAARSVEMTRTLGALAAVGVCSMGGEARLLVVDLIAGLADTEGGGVGGIVRDFPLSATPTDMTFSPDGRWVCASTVDRQLVVFDLLAARRVDWLLFPSVCLSLSFDPSGSFLFTSHDESPGSVCVWANKQAVDPTAGEEALLSKMAVSPIEIEGPAPGVDTGEGDVEMEGEEEETGDGKGTEKEKEEADPLLEIKGLDPLAGSLLTLCGQPPERLQALVLHDVIRERNKTIEAEKPLEKAPFFLPTRVPGAVPEGETPGSSLWLDAADLEEGGGGETGEPGGSSASAGGPETWGSFFLGGGGGASGEEEEEGGSSSKKRLGTGSKGAKGMGASSAGIFRDDGTTQLQFLLRRKKFEAAMELLARLSPPAVHLVLSQLGPLAGGRESEVTLCLEMFAEESEKGARCDLVQALLAVFLQHHGSSLMEEGDGVEGDEGPTKEVKERADALSRLELAVRTGSRRLGSSLGSLSCFLKFLSNLQME</sequence>
<dbReference type="SUPFAM" id="SSF50978">
    <property type="entry name" value="WD40 repeat-like"/>
    <property type="match status" value="1"/>
</dbReference>
<dbReference type="GO" id="GO:0006364">
    <property type="term" value="P:rRNA processing"/>
    <property type="evidence" value="ECO:0007669"/>
    <property type="project" value="InterPro"/>
</dbReference>
<feature type="region of interest" description="Disordered" evidence="2">
    <location>
        <begin position="864"/>
        <end position="932"/>
    </location>
</feature>
<dbReference type="PROSITE" id="PS50294">
    <property type="entry name" value="WD_REPEATS_REGION"/>
    <property type="match status" value="1"/>
</dbReference>
<evidence type="ECO:0000313" key="5">
    <source>
        <dbReference type="EMBL" id="CEM19828.1"/>
    </source>
</evidence>
<dbReference type="PANTHER" id="PTHR22840">
    <property type="entry name" value="WD REPEAT-CONTAINING PROTEIN 36"/>
    <property type="match status" value="1"/>
</dbReference>
<keyword evidence="1" id="KW-0853">WD repeat</keyword>
<gene>
    <name evidence="5" type="ORF">Cvel_19201</name>
</gene>
<dbReference type="InterPro" id="IPR001680">
    <property type="entry name" value="WD40_rpt"/>
</dbReference>
<dbReference type="VEuPathDB" id="CryptoDB:Cvel_19201"/>
<dbReference type="Pfam" id="PF25171">
    <property type="entry name" value="Beta-prop_WDR36-Utp21_1st"/>
    <property type="match status" value="1"/>
</dbReference>
<evidence type="ECO:0000256" key="2">
    <source>
        <dbReference type="SAM" id="MobiDB-lite"/>
    </source>
</evidence>
<dbReference type="PANTHER" id="PTHR22840:SF12">
    <property type="entry name" value="WD REPEAT-CONTAINING PROTEIN 36"/>
    <property type="match status" value="1"/>
</dbReference>
<dbReference type="GO" id="GO:0034388">
    <property type="term" value="C:Pwp2p-containing subcomplex of 90S preribosome"/>
    <property type="evidence" value="ECO:0007669"/>
    <property type="project" value="TreeGrafter"/>
</dbReference>
<evidence type="ECO:0000259" key="4">
    <source>
        <dbReference type="Pfam" id="PF25171"/>
    </source>
</evidence>
<feature type="compositionally biased region" description="Basic and acidic residues" evidence="2">
    <location>
        <begin position="772"/>
        <end position="784"/>
    </location>
</feature>
<protein>
    <submittedName>
        <fullName evidence="5">Uncharacterized protein</fullName>
    </submittedName>
</protein>
<reference evidence="5" key="1">
    <citation type="submission" date="2014-11" db="EMBL/GenBank/DDBJ databases">
        <authorList>
            <person name="Otto D Thomas"/>
            <person name="Naeem Raeece"/>
        </authorList>
    </citation>
    <scope>NUCLEOTIDE SEQUENCE</scope>
</reference>
<feature type="domain" description="WDR36/Utp21 N-terminal" evidence="4">
    <location>
        <begin position="39"/>
        <end position="327"/>
    </location>
</feature>
<name>A0A0G4FX48_9ALVE</name>
<dbReference type="PhylomeDB" id="A0A0G4FX48"/>
<feature type="region of interest" description="Disordered" evidence="2">
    <location>
        <begin position="748"/>
        <end position="785"/>
    </location>
</feature>
<dbReference type="InterPro" id="IPR059157">
    <property type="entry name" value="WDR36-Utp21_N"/>
</dbReference>
<dbReference type="EMBL" id="CDMZ01000704">
    <property type="protein sequence ID" value="CEM19828.1"/>
    <property type="molecule type" value="Genomic_DNA"/>
</dbReference>
<dbReference type="Pfam" id="PF00400">
    <property type="entry name" value="WD40"/>
    <property type="match status" value="1"/>
</dbReference>
<evidence type="ECO:0000259" key="3">
    <source>
        <dbReference type="Pfam" id="PF04192"/>
    </source>
</evidence>
<dbReference type="SMART" id="SM00320">
    <property type="entry name" value="WD40"/>
    <property type="match status" value="7"/>
</dbReference>